<protein>
    <recommendedName>
        <fullName evidence="4">RsbT co-antagonist protein RsbRD N-terminal domain-containing protein</fullName>
    </recommendedName>
</protein>
<evidence type="ECO:0000313" key="2">
    <source>
        <dbReference type="EMBL" id="KPV50810.1"/>
    </source>
</evidence>
<sequence>MTTLFQQWLMEQRSELLARWHALAAAPVLATSPSEAPRETSPSVPANTDEQNILLDLLYEAMISAAGQNMEPLHECLRHVRMLRTQANEAELPFYIGLVLQLRRAAWDRLNEPDPRPSQAAGFSR</sequence>
<evidence type="ECO:0000256" key="1">
    <source>
        <dbReference type="SAM" id="MobiDB-lite"/>
    </source>
</evidence>
<organism evidence="2 3">
    <name type="scientific">Kouleothrix aurantiaca</name>
    <dbReference type="NCBI Taxonomy" id="186479"/>
    <lineage>
        <taxon>Bacteria</taxon>
        <taxon>Bacillati</taxon>
        <taxon>Chloroflexota</taxon>
        <taxon>Chloroflexia</taxon>
        <taxon>Chloroflexales</taxon>
        <taxon>Roseiflexineae</taxon>
        <taxon>Roseiflexaceae</taxon>
        <taxon>Kouleothrix</taxon>
    </lineage>
</organism>
<dbReference type="AlphaFoldDB" id="A0A0P9H9G8"/>
<feature type="region of interest" description="Disordered" evidence="1">
    <location>
        <begin position="30"/>
        <end position="49"/>
    </location>
</feature>
<keyword evidence="3" id="KW-1185">Reference proteome</keyword>
<proteinExistence type="predicted"/>
<evidence type="ECO:0000313" key="3">
    <source>
        <dbReference type="Proteomes" id="UP000050509"/>
    </source>
</evidence>
<accession>A0A0P9H9G8</accession>
<feature type="non-terminal residue" evidence="2">
    <location>
        <position position="125"/>
    </location>
</feature>
<comment type="caution">
    <text evidence="2">The sequence shown here is derived from an EMBL/GenBank/DDBJ whole genome shotgun (WGS) entry which is preliminary data.</text>
</comment>
<evidence type="ECO:0008006" key="4">
    <source>
        <dbReference type="Google" id="ProtNLM"/>
    </source>
</evidence>
<name>A0A0P9H9G8_9CHLR</name>
<feature type="compositionally biased region" description="Polar residues" evidence="1">
    <location>
        <begin position="40"/>
        <end position="49"/>
    </location>
</feature>
<gene>
    <name evidence="2" type="ORF">SE17_24775</name>
</gene>
<dbReference type="Proteomes" id="UP000050509">
    <property type="component" value="Unassembled WGS sequence"/>
</dbReference>
<reference evidence="2 3" key="1">
    <citation type="submission" date="2015-09" db="EMBL/GenBank/DDBJ databases">
        <title>Draft genome sequence of Kouleothrix aurantiaca JCM 19913.</title>
        <authorList>
            <person name="Hemp J."/>
        </authorList>
    </citation>
    <scope>NUCLEOTIDE SEQUENCE [LARGE SCALE GENOMIC DNA]</scope>
    <source>
        <strain evidence="2 3">COM-B</strain>
    </source>
</reference>
<dbReference type="EMBL" id="LJCR01001205">
    <property type="protein sequence ID" value="KPV50810.1"/>
    <property type="molecule type" value="Genomic_DNA"/>
</dbReference>